<evidence type="ECO:0000256" key="1">
    <source>
        <dbReference type="ARBA" id="ARBA00004651"/>
    </source>
</evidence>
<keyword evidence="2 7" id="KW-0813">Transport</keyword>
<proteinExistence type="inferred from homology"/>
<evidence type="ECO:0000313" key="9">
    <source>
        <dbReference type="EMBL" id="XAN06083.1"/>
    </source>
</evidence>
<dbReference type="Proteomes" id="UP001442841">
    <property type="component" value="Chromosome"/>
</dbReference>
<evidence type="ECO:0000256" key="7">
    <source>
        <dbReference type="RuleBase" id="RU363032"/>
    </source>
</evidence>
<protein>
    <submittedName>
        <fullName evidence="9">ABC transporter permease</fullName>
    </submittedName>
</protein>
<dbReference type="SUPFAM" id="SSF161098">
    <property type="entry name" value="MetI-like"/>
    <property type="match status" value="1"/>
</dbReference>
<gene>
    <name evidence="9" type="ORF">AADG42_01745</name>
</gene>
<evidence type="ECO:0000256" key="2">
    <source>
        <dbReference type="ARBA" id="ARBA00022448"/>
    </source>
</evidence>
<comment type="subcellular location">
    <subcellularLocation>
        <location evidence="1 7">Cell membrane</location>
        <topology evidence="1 7">Multi-pass membrane protein</topology>
    </subcellularLocation>
</comment>
<dbReference type="PANTHER" id="PTHR43163">
    <property type="entry name" value="DIPEPTIDE TRANSPORT SYSTEM PERMEASE PROTEIN DPPB-RELATED"/>
    <property type="match status" value="1"/>
</dbReference>
<dbReference type="RefSeq" id="WP_425307522.1">
    <property type="nucleotide sequence ID" value="NZ_CP154795.1"/>
</dbReference>
<feature type="domain" description="ABC transmembrane type-1" evidence="8">
    <location>
        <begin position="99"/>
        <end position="308"/>
    </location>
</feature>
<organism evidence="9 10">
    <name type="scientific">Ammonicoccus fulvus</name>
    <dbReference type="NCBI Taxonomy" id="3138240"/>
    <lineage>
        <taxon>Bacteria</taxon>
        <taxon>Bacillati</taxon>
        <taxon>Actinomycetota</taxon>
        <taxon>Actinomycetes</taxon>
        <taxon>Propionibacteriales</taxon>
        <taxon>Propionibacteriaceae</taxon>
        <taxon>Ammonicoccus</taxon>
    </lineage>
</organism>
<dbReference type="InterPro" id="IPR035906">
    <property type="entry name" value="MetI-like_sf"/>
</dbReference>
<feature type="transmembrane region" description="Helical" evidence="7">
    <location>
        <begin position="12"/>
        <end position="29"/>
    </location>
</feature>
<comment type="similarity">
    <text evidence="7">Belongs to the binding-protein-dependent transport system permease family.</text>
</comment>
<evidence type="ECO:0000259" key="8">
    <source>
        <dbReference type="PROSITE" id="PS50928"/>
    </source>
</evidence>
<dbReference type="Gene3D" id="1.10.3720.10">
    <property type="entry name" value="MetI-like"/>
    <property type="match status" value="1"/>
</dbReference>
<evidence type="ECO:0000256" key="4">
    <source>
        <dbReference type="ARBA" id="ARBA00022692"/>
    </source>
</evidence>
<dbReference type="CDD" id="cd06261">
    <property type="entry name" value="TM_PBP2"/>
    <property type="match status" value="1"/>
</dbReference>
<dbReference type="PANTHER" id="PTHR43163:SF6">
    <property type="entry name" value="DIPEPTIDE TRANSPORT SYSTEM PERMEASE PROTEIN DPPB-RELATED"/>
    <property type="match status" value="1"/>
</dbReference>
<feature type="transmembrane region" description="Helical" evidence="7">
    <location>
        <begin position="105"/>
        <end position="125"/>
    </location>
</feature>
<feature type="transmembrane region" description="Helical" evidence="7">
    <location>
        <begin position="137"/>
        <end position="165"/>
    </location>
</feature>
<evidence type="ECO:0000256" key="3">
    <source>
        <dbReference type="ARBA" id="ARBA00022475"/>
    </source>
</evidence>
<accession>A0ABZ3FJA0</accession>
<keyword evidence="5 7" id="KW-1133">Transmembrane helix</keyword>
<dbReference type="InterPro" id="IPR000515">
    <property type="entry name" value="MetI-like"/>
</dbReference>
<dbReference type="Pfam" id="PF19300">
    <property type="entry name" value="BPD_transp_1_N"/>
    <property type="match status" value="1"/>
</dbReference>
<feature type="transmembrane region" description="Helical" evidence="7">
    <location>
        <begin position="284"/>
        <end position="311"/>
    </location>
</feature>
<keyword evidence="4 7" id="KW-0812">Transmembrane</keyword>
<evidence type="ECO:0000313" key="10">
    <source>
        <dbReference type="Proteomes" id="UP001442841"/>
    </source>
</evidence>
<sequence>MKKLRLSAMRAAHLLMVLLGVSFLVYLLLDLLPGDTAEVIVASSSNPSPTAVDEIRAQLGLDQPFFVRYVEWLGNAITGDLGVSYRTGETVVASIADRLPVTLELLILAEVVSLVIAIPLAVFAAQKRDTPFDRATAFFAFGLQSIPNFVVALVMIVVFAVMLRWLPALGFVPLSESISGNLKSMVIPVVALSTALIPLYTRVLRNEVIRTLQEDFILMARAQGIKPLDILFRYTLKPSLPTLITVVGVNIGTLLGGTIIIELISGLPGVGTLLYTAINTRDYVLVQGIILFIACGYVLANFLVDLLYTYLDPRVQS</sequence>
<keyword evidence="3" id="KW-1003">Cell membrane</keyword>
<evidence type="ECO:0000256" key="5">
    <source>
        <dbReference type="ARBA" id="ARBA00022989"/>
    </source>
</evidence>
<feature type="transmembrane region" description="Helical" evidence="7">
    <location>
        <begin position="185"/>
        <end position="204"/>
    </location>
</feature>
<keyword evidence="6 7" id="KW-0472">Membrane</keyword>
<keyword evidence="10" id="KW-1185">Reference proteome</keyword>
<reference evidence="9 10" key="1">
    <citation type="submission" date="2024-04" db="EMBL/GenBank/DDBJ databases">
        <title>Isolation of an actinomycete strain from pig manure.</title>
        <authorList>
            <person name="Gong T."/>
            <person name="Yu Z."/>
            <person name="An M."/>
            <person name="Wei C."/>
            <person name="Yang W."/>
            <person name="Liu L."/>
        </authorList>
    </citation>
    <scope>NUCLEOTIDE SEQUENCE [LARGE SCALE GENOMIC DNA]</scope>
    <source>
        <strain evidence="9 10">ZF39</strain>
    </source>
</reference>
<name>A0ABZ3FJA0_9ACTN</name>
<feature type="transmembrane region" description="Helical" evidence="7">
    <location>
        <begin position="243"/>
        <end position="264"/>
    </location>
</feature>
<dbReference type="PROSITE" id="PS50928">
    <property type="entry name" value="ABC_TM1"/>
    <property type="match status" value="1"/>
</dbReference>
<dbReference type="InterPro" id="IPR045621">
    <property type="entry name" value="BPD_transp_1_N"/>
</dbReference>
<evidence type="ECO:0000256" key="6">
    <source>
        <dbReference type="ARBA" id="ARBA00023136"/>
    </source>
</evidence>
<dbReference type="Pfam" id="PF00528">
    <property type="entry name" value="BPD_transp_1"/>
    <property type="match status" value="1"/>
</dbReference>
<dbReference type="EMBL" id="CP154795">
    <property type="protein sequence ID" value="XAN06083.1"/>
    <property type="molecule type" value="Genomic_DNA"/>
</dbReference>